<dbReference type="RefSeq" id="WP_092960906.1">
    <property type="nucleotide sequence ID" value="NZ_FOSQ01000006.1"/>
</dbReference>
<name>A0A1I4BQA0_9PROT</name>
<dbReference type="STRING" id="1123062.SAMN02745775_10642"/>
<organism evidence="2 3">
    <name type="scientific">Falsiroseomonas stagni DSM 19981</name>
    <dbReference type="NCBI Taxonomy" id="1123062"/>
    <lineage>
        <taxon>Bacteria</taxon>
        <taxon>Pseudomonadati</taxon>
        <taxon>Pseudomonadota</taxon>
        <taxon>Alphaproteobacteria</taxon>
        <taxon>Acetobacterales</taxon>
        <taxon>Roseomonadaceae</taxon>
        <taxon>Falsiroseomonas</taxon>
    </lineage>
</organism>
<protein>
    <submittedName>
        <fullName evidence="2">Uncharacterized protein</fullName>
    </submittedName>
</protein>
<keyword evidence="3" id="KW-1185">Reference proteome</keyword>
<reference evidence="2 3" key="1">
    <citation type="submission" date="2016-10" db="EMBL/GenBank/DDBJ databases">
        <authorList>
            <person name="de Groot N.N."/>
        </authorList>
    </citation>
    <scope>NUCLEOTIDE SEQUENCE [LARGE SCALE GENOMIC DNA]</scope>
    <source>
        <strain evidence="2 3">DSM 19981</strain>
    </source>
</reference>
<proteinExistence type="predicted"/>
<accession>A0A1I4BQA0</accession>
<gene>
    <name evidence="2" type="ORF">SAMN02745775_10642</name>
</gene>
<sequence>MARPRSSLATTRPRPRRQGVETALEGAATEFALLAQRRSRLSRQMELLRRQHEAAALTMGQVMARMAALSTRIGALVPEEAAPPSLPETPTIQAEKPPPVVRRRGVPMTY</sequence>
<dbReference type="AlphaFoldDB" id="A0A1I4BQA0"/>
<evidence type="ECO:0000256" key="1">
    <source>
        <dbReference type="SAM" id="MobiDB-lite"/>
    </source>
</evidence>
<dbReference type="EMBL" id="FOSQ01000006">
    <property type="protein sequence ID" value="SFK70984.1"/>
    <property type="molecule type" value="Genomic_DNA"/>
</dbReference>
<evidence type="ECO:0000313" key="2">
    <source>
        <dbReference type="EMBL" id="SFK70984.1"/>
    </source>
</evidence>
<feature type="region of interest" description="Disordered" evidence="1">
    <location>
        <begin position="1"/>
        <end position="22"/>
    </location>
</feature>
<dbReference type="Proteomes" id="UP000199473">
    <property type="component" value="Unassembled WGS sequence"/>
</dbReference>
<evidence type="ECO:0000313" key="3">
    <source>
        <dbReference type="Proteomes" id="UP000199473"/>
    </source>
</evidence>
<feature type="region of interest" description="Disordered" evidence="1">
    <location>
        <begin position="80"/>
        <end position="110"/>
    </location>
</feature>
<feature type="compositionally biased region" description="Basic residues" evidence="1">
    <location>
        <begin position="101"/>
        <end position="110"/>
    </location>
</feature>